<dbReference type="OrthoDB" id="9806902at2"/>
<dbReference type="SUPFAM" id="SSF53474">
    <property type="entry name" value="alpha/beta-Hydrolases"/>
    <property type="match status" value="1"/>
</dbReference>
<keyword evidence="3" id="KW-1185">Reference proteome</keyword>
<organism evidence="2 3">
    <name type="scientific">Nocardia aurantia</name>
    <dbReference type="NCBI Taxonomy" id="2585199"/>
    <lineage>
        <taxon>Bacteria</taxon>
        <taxon>Bacillati</taxon>
        <taxon>Actinomycetota</taxon>
        <taxon>Actinomycetes</taxon>
        <taxon>Mycobacteriales</taxon>
        <taxon>Nocardiaceae</taxon>
        <taxon>Nocardia</taxon>
    </lineage>
</organism>
<dbReference type="Pfam" id="PF12146">
    <property type="entry name" value="Hydrolase_4"/>
    <property type="match status" value="1"/>
</dbReference>
<dbReference type="PANTHER" id="PTHR11614">
    <property type="entry name" value="PHOSPHOLIPASE-RELATED"/>
    <property type="match status" value="1"/>
</dbReference>
<dbReference type="AlphaFoldDB" id="A0A7K0DSG4"/>
<evidence type="ECO:0000313" key="2">
    <source>
        <dbReference type="EMBL" id="MQY28656.1"/>
    </source>
</evidence>
<evidence type="ECO:0000259" key="1">
    <source>
        <dbReference type="Pfam" id="PF12146"/>
    </source>
</evidence>
<proteinExistence type="predicted"/>
<sequence length="207" mass="22523">MPFFEGARGRMHYRRWAVEDPDVVVALLPGIGQHTGHYHRFARALGAAGFEVWGLDTAGQGLSEGDPESPGVVDDLAIDAQQLLDLIRSARPELPLVVVGHSLGAGTALYGRFACAGVVVSGVPERATVVVPDMQEGVPALILHGSDDRRAPIEPVRGWTEQQPLARFREYADAGHDLLHEPVHAQVTADIIEWIRDVVVAQPVRRR</sequence>
<name>A0A7K0DSG4_9NOCA</name>
<dbReference type="Proteomes" id="UP000431401">
    <property type="component" value="Unassembled WGS sequence"/>
</dbReference>
<accession>A0A7K0DSG4</accession>
<feature type="domain" description="Serine aminopeptidase S33" evidence="1">
    <location>
        <begin position="20"/>
        <end position="109"/>
    </location>
</feature>
<dbReference type="InterPro" id="IPR022742">
    <property type="entry name" value="Hydrolase_4"/>
</dbReference>
<dbReference type="InterPro" id="IPR051044">
    <property type="entry name" value="MAG_DAG_Lipase"/>
</dbReference>
<dbReference type="EMBL" id="WEGI01000009">
    <property type="protein sequence ID" value="MQY28656.1"/>
    <property type="molecule type" value="Genomic_DNA"/>
</dbReference>
<dbReference type="InterPro" id="IPR029058">
    <property type="entry name" value="AB_hydrolase_fold"/>
</dbReference>
<reference evidence="2 3" key="1">
    <citation type="submission" date="2019-10" db="EMBL/GenBank/DDBJ databases">
        <title>Nocardia macrotermitis sp. nov. and Nocardia aurantia sp. nov., isolated from the gut of fungus growing-termite Macrotermes natalensis.</title>
        <authorList>
            <person name="Benndorf R."/>
            <person name="Schwitalla J."/>
            <person name="Martin K."/>
            <person name="De Beer W."/>
            <person name="Kaster A.-K."/>
            <person name="Vollmers J."/>
            <person name="Poulsen M."/>
            <person name="Beemelmanns C."/>
        </authorList>
    </citation>
    <scope>NUCLEOTIDE SEQUENCE [LARGE SCALE GENOMIC DNA]</scope>
    <source>
        <strain evidence="2 3">RB56</strain>
    </source>
</reference>
<protein>
    <recommendedName>
        <fullName evidence="1">Serine aminopeptidase S33 domain-containing protein</fullName>
    </recommendedName>
</protein>
<evidence type="ECO:0000313" key="3">
    <source>
        <dbReference type="Proteomes" id="UP000431401"/>
    </source>
</evidence>
<comment type="caution">
    <text evidence="2">The sequence shown here is derived from an EMBL/GenBank/DDBJ whole genome shotgun (WGS) entry which is preliminary data.</text>
</comment>
<dbReference type="Gene3D" id="3.40.50.1820">
    <property type="entry name" value="alpha/beta hydrolase"/>
    <property type="match status" value="2"/>
</dbReference>
<dbReference type="RefSeq" id="WP_153344795.1">
    <property type="nucleotide sequence ID" value="NZ_WEGI01000009.1"/>
</dbReference>
<gene>
    <name evidence="2" type="ORF">NRB56_42400</name>
</gene>